<dbReference type="Proteomes" id="UP001430679">
    <property type="component" value="Unassembled WGS sequence"/>
</dbReference>
<dbReference type="InterPro" id="IPR009739">
    <property type="entry name" value="LprI-like_N"/>
</dbReference>
<reference evidence="2" key="1">
    <citation type="submission" date="2021-11" db="EMBL/GenBank/DDBJ databases">
        <title>Description of novel Flavobacterium species.</title>
        <authorList>
            <person name="Saticioglu I.B."/>
            <person name="Ay H."/>
            <person name="Altun S."/>
            <person name="Duman M."/>
        </authorList>
    </citation>
    <scope>NUCLEOTIDE SEQUENCE</scope>
    <source>
        <strain evidence="2">F-30</strain>
    </source>
</reference>
<keyword evidence="3" id="KW-1185">Reference proteome</keyword>
<organism evidence="2 3">
    <name type="scientific">Flavobacterium piscisymbiosum</name>
    <dbReference type="NCBI Taxonomy" id="2893753"/>
    <lineage>
        <taxon>Bacteria</taxon>
        <taxon>Pseudomonadati</taxon>
        <taxon>Bacteroidota</taxon>
        <taxon>Flavobacteriia</taxon>
        <taxon>Flavobacteriales</taxon>
        <taxon>Flavobacteriaceae</taxon>
        <taxon>Flavobacterium</taxon>
    </lineage>
</organism>
<sequence>MWEKELNRIYQSLLIKLIAPQKTKLVETQINWAKQIDLEKDFLYSFEDLQIKIGREGIFITAMNFMNKRTNIRIRRSSN</sequence>
<accession>A0ABS8M7G4</accession>
<name>A0ABS8M7G4_9FLAO</name>
<dbReference type="EMBL" id="JAJJMM010000001">
    <property type="protein sequence ID" value="MCC9061437.1"/>
    <property type="molecule type" value="Genomic_DNA"/>
</dbReference>
<dbReference type="Pfam" id="PF07007">
    <property type="entry name" value="LprI"/>
    <property type="match status" value="1"/>
</dbReference>
<protein>
    <recommendedName>
        <fullName evidence="1">Lysozyme inhibitor LprI-like N-terminal domain-containing protein</fullName>
    </recommendedName>
</protein>
<proteinExistence type="predicted"/>
<evidence type="ECO:0000313" key="2">
    <source>
        <dbReference type="EMBL" id="MCC9061437.1"/>
    </source>
</evidence>
<evidence type="ECO:0000313" key="3">
    <source>
        <dbReference type="Proteomes" id="UP001430679"/>
    </source>
</evidence>
<comment type="caution">
    <text evidence="2">The sequence shown here is derived from an EMBL/GenBank/DDBJ whole genome shotgun (WGS) entry which is preliminary data.</text>
</comment>
<gene>
    <name evidence="2" type="ORF">LNP81_00355</name>
</gene>
<feature type="domain" description="Lysozyme inhibitor LprI-like N-terminal" evidence="1">
    <location>
        <begin position="2"/>
        <end position="49"/>
    </location>
</feature>
<evidence type="ECO:0000259" key="1">
    <source>
        <dbReference type="Pfam" id="PF07007"/>
    </source>
</evidence>